<keyword evidence="2" id="KW-1185">Reference proteome</keyword>
<reference evidence="1" key="1">
    <citation type="submission" date="2020-12" db="EMBL/GenBank/DDBJ databases">
        <title>M. sibirica DSM 26468T genome.</title>
        <authorList>
            <person name="Thieme N."/>
            <person name="Rettenmaier R."/>
            <person name="Zverlov V."/>
            <person name="Liebl W."/>
        </authorList>
    </citation>
    <scope>NUCLEOTIDE SEQUENCE</scope>
    <source>
        <strain evidence="1">DSM 26468</strain>
    </source>
</reference>
<sequence length="376" mass="43762">MSNKGTILIDLWKNVNDLSVKAQFFFSTKTQKDLIFYIADGFTIDKITVDEQTIEYNVSQEALEFRAATKKIHITHQGFKNLTVVYHGNMNGWHTLYEEDILAVNYYTAWYPTDVSYDMDYLVKIHLDHTYFVVNGEYDSDEKVWYYKPLDFDVNILALKNYELIQSENVSLYYFDKANLPFALPYFENYNHIIDYYTALYGHNKTGKTNIVILPKGNKYDGYLRKSLIVFGGIREDYDSIVHLLAHELAHAWCSGAKADTWEDWMNETFAEWSALLYELEITGNTIKFDKIIADKEKSFPTLKPVKTEDNRRPEGVHDNGVLHLHKLFCTYGVDAIKTILKTFDSLPHKTTDNLIQKLKENEDTIVANYISNMLT</sequence>
<evidence type="ECO:0000313" key="1">
    <source>
        <dbReference type="EMBL" id="MBH1942161.1"/>
    </source>
</evidence>
<dbReference type="SUPFAM" id="SSF55486">
    <property type="entry name" value="Metalloproteases ('zincins'), catalytic domain"/>
    <property type="match status" value="1"/>
</dbReference>
<protein>
    <recommendedName>
        <fullName evidence="3">Peptidase M1 membrane alanine aminopeptidase domain-containing protein</fullName>
    </recommendedName>
</protein>
<organism evidence="1 2">
    <name type="scientific">Mobilitalea sibirica</name>
    <dbReference type="NCBI Taxonomy" id="1462919"/>
    <lineage>
        <taxon>Bacteria</taxon>
        <taxon>Bacillati</taxon>
        <taxon>Bacillota</taxon>
        <taxon>Clostridia</taxon>
        <taxon>Lachnospirales</taxon>
        <taxon>Lachnospiraceae</taxon>
        <taxon>Mobilitalea</taxon>
    </lineage>
</organism>
<dbReference type="AlphaFoldDB" id="A0A8J7HCJ7"/>
<name>A0A8J7HCJ7_9FIRM</name>
<evidence type="ECO:0008006" key="3">
    <source>
        <dbReference type="Google" id="ProtNLM"/>
    </source>
</evidence>
<dbReference type="RefSeq" id="WP_197662410.1">
    <property type="nucleotide sequence ID" value="NZ_JAEAGR010000017.1"/>
</dbReference>
<evidence type="ECO:0000313" key="2">
    <source>
        <dbReference type="Proteomes" id="UP000623269"/>
    </source>
</evidence>
<dbReference type="InterPro" id="IPR027268">
    <property type="entry name" value="Peptidase_M4/M1_CTD_sf"/>
</dbReference>
<dbReference type="EMBL" id="JAEAGR010000017">
    <property type="protein sequence ID" value="MBH1942161.1"/>
    <property type="molecule type" value="Genomic_DNA"/>
</dbReference>
<dbReference type="Proteomes" id="UP000623269">
    <property type="component" value="Unassembled WGS sequence"/>
</dbReference>
<dbReference type="Gene3D" id="1.10.390.10">
    <property type="entry name" value="Neutral Protease Domain 2"/>
    <property type="match status" value="1"/>
</dbReference>
<proteinExistence type="predicted"/>
<comment type="caution">
    <text evidence="1">The sequence shown here is derived from an EMBL/GenBank/DDBJ whole genome shotgun (WGS) entry which is preliminary data.</text>
</comment>
<accession>A0A8J7HCJ7</accession>
<gene>
    <name evidence="1" type="ORF">I5677_14760</name>
</gene>